<dbReference type="InterPro" id="IPR045828">
    <property type="entry name" value="PKD_Bacteroidetes"/>
</dbReference>
<feature type="domain" description="PKD" evidence="1">
    <location>
        <begin position="1857"/>
        <end position="1907"/>
    </location>
</feature>
<accession>A0AAJ6B8F2</accession>
<dbReference type="PROSITE" id="PS50093">
    <property type="entry name" value="PKD"/>
    <property type="match status" value="3"/>
</dbReference>
<dbReference type="Gene3D" id="2.60.40.10">
    <property type="entry name" value="Immunoglobulins"/>
    <property type="match status" value="9"/>
</dbReference>
<dbReference type="InterPro" id="IPR035986">
    <property type="entry name" value="PKD_dom_sf"/>
</dbReference>
<evidence type="ECO:0000259" key="1">
    <source>
        <dbReference type="PROSITE" id="PS50093"/>
    </source>
</evidence>
<dbReference type="EMBL" id="CP119313">
    <property type="protein sequence ID" value="WEK19083.1"/>
    <property type="molecule type" value="Genomic_DNA"/>
</dbReference>
<gene>
    <name evidence="2" type="ORF">P0Y49_20105</name>
</gene>
<protein>
    <submittedName>
        <fullName evidence="2">PKD domain-containing protein</fullName>
    </submittedName>
</protein>
<dbReference type="CDD" id="cd00146">
    <property type="entry name" value="PKD"/>
    <property type="match status" value="2"/>
</dbReference>
<feature type="domain" description="PKD" evidence="1">
    <location>
        <begin position="1934"/>
        <end position="1966"/>
    </location>
</feature>
<dbReference type="InterPro" id="IPR022409">
    <property type="entry name" value="PKD/Chitinase_dom"/>
</dbReference>
<organism evidence="2 3">
    <name type="scientific">Candidatus Pedobacter colombiensis</name>
    <dbReference type="NCBI Taxonomy" id="3121371"/>
    <lineage>
        <taxon>Bacteria</taxon>
        <taxon>Pseudomonadati</taxon>
        <taxon>Bacteroidota</taxon>
        <taxon>Sphingobacteriia</taxon>
        <taxon>Sphingobacteriales</taxon>
        <taxon>Sphingobacteriaceae</taxon>
        <taxon>Pedobacter</taxon>
    </lineage>
</organism>
<dbReference type="Pfam" id="PF13585">
    <property type="entry name" value="CHU_C"/>
    <property type="match status" value="1"/>
</dbReference>
<feature type="domain" description="PKD" evidence="1">
    <location>
        <begin position="2013"/>
        <end position="2074"/>
    </location>
</feature>
<proteinExistence type="predicted"/>
<dbReference type="Pfam" id="PF18911">
    <property type="entry name" value="PKD_4"/>
    <property type="match status" value="2"/>
</dbReference>
<dbReference type="InterPro" id="IPR000601">
    <property type="entry name" value="PKD_dom"/>
</dbReference>
<name>A0AAJ6B8F2_9SPHI</name>
<sequence length="2184" mass="234003">MVKRLLLLTILLSFFQITVGFSQITIGTVDPGPYTPGSSIAVPINLGNTNCIRPNSKFELFLSNASGDFTNETKIGEANRFYTTFVNGIIPPGLAAGSGYKLRVKSTSPILISTETPAGTFAITTGGVVEAKISSFPVLQAPEVFGYCTGRDNVAFDLFNESTAGSTTTGTITNELTHIIAGNLTFPTQTETFTARLAHYTVIIKAKMPDGRAATKAYLLVNNPAKTSFNTPGDNIVCLPGGFLEYGVDLSATGMGNNYPGNIYKIVWGDQKEDTYTLCDLANIPIKHEYLTSSCGNPPYSTGGETKYNVFGINISILASFSNCSGTIGNALSTSVKVVTKPKNDFISPTTACTNTSVRFRNISTPGQDPDPNTPDCQDNTVMYNWFVDNTKIGPSLPKSTDFVYAFPVHGVHKIRLESVSSSLCAGAPIEYEICIQDPPRPAFDFNNQSQTGCAPFTIQAFDRSIIDDRCNTDNTYNWIVTGPPGVIFNPTDKDPIFKFTNPGTYSIILQIITASCGAVSTQIPQKIILADGAPTITMSPNVTLCALNTLDFNTQTGPTKTLFTGTQVDIADTYTWKVTALDGSALDPVNDYSFANSTNNNSREPSIQFKRFIPYKVSVIHKNTCTSVEAFQIITFASAPVPKIDLVPKICYDASANLVATVTGGTYTSSVWTTTGDGTFTSTNTLTTTYTPGPTDRSLLKARVTLTLNTGINGVCQFVPVSTDIDIHPNNIGTNTPQIICTGDAAKLILGSSVPGSTFTWTAANADGYATGFSLSGSGDINQAITNTNTTQNAVVVYTITPTANGCIGNTFTFTVTVTPKPNISTPALDKTICSNNSAGITARSNNIPTQFIWTSDAENGITGNTSSALSSSLASITINDELVNSTFEQKTVTYTIKSYSPGGCEGNTIKVTVTVDPAVTKAKAGSDASICATGTSNTYMLKGNKPDVGTGEWKLISTQIPAPSIIDRHNHETEVKGLVVGEPYVFEWAISGEGACAGTSDQVKITVTPIPIISTTTPNKSICQGNPVAITVTSDIPTKFIWTSDRSSTAITGNTNSTGSALSKTITIPDVLLNSGINQETVTYTIKSLSETGCEGNTITIVVKVDPAVTTATAGADASICNTTTYDLEGSEPHVGTGKWELVSASIGTPTITTPTNFKTKVTDLVAGGVYTFKWTITGTGECQKSEAQVTITVNMPTIPGTTATLQPLVCQNNNTGIITLSGNTGSVLRWQRLPDGQTIWEDVPGTNADLTYTFDKLTMTTQYRAVVQNAGCTIGYSTPTTITVAPATTIADASDQTLCAETSVLLKGNLIASGEAGIWTMVTGDANAAITTPTNHETTVTNLLPDKTYVFRWTITGNSPCGPTFKDVTIRNNAPIDLNSITTNAVVCNGQQIVITGSDPRGGEEGIYNYTWESQLNGGTWTVVAGETGKNLTITLTTTGTVSVRRIVNSGTCTSTSNPFPITVQPPIGNNRISADQTICSGLTPDLINGVLPTGGDGQFLYQWQSSLDGTTWANITGAVGQNYQPPILTATTYYRRIVSTIECSGNLQSISTAVKKTITPNAKAEFTWGPTDRGCVPYTLPVQVVTYADRNAIYTWYADNVVLATGSTFPGYTIQNSGQSVTIKLVVTSSLACSTDEFSHTFSTNQAVPASFDLSDTEGCGPLSVNFTNTSLLTAGATFEWNFGNGRSSTATNPPTIIFDQDPTGKDTTYIVTLKSITACGSNSVSKNVFVKAKPIAIFTPEKVQGCAPFKAVFTNTSPGGTNTYYYDYGDGSAIDIKTNKSPVDHIYNVTVTTDFTVKMIAENSCGRDEKQWTIRVFPQNITPALGIKLEEIEGCAPHSVNFENNTIGASRFTYDFGDGSPILPALNTNTVQHIYKTAGTFTVTMTAYNSCSEIPITKSVTVLPQPIADFEADQILGCPGLEVKFKNKTQDGFSYVWDFGDGSPKSNEFEPSHVYMGNQEYYTVTLTATNILNCSMEVIKNQYIHIVQPPVAAFNVNPSTLISIPNYTFKFEDESTNNPTMWEWNFGDGITSTLKSPNHTYLDTGTYKVTLKVINQNGCFTTTFKNVTIKGVPGYLFVPNSFIPGNTLPELREFRAKGSGIASWRFSVFNKWGQILWETTKLDEGRPAEAWDGTFKGQPMPQGVYYWKIDVQMVNGTEWKGMTYDKSAPKRTGAIHLIR</sequence>
<dbReference type="Pfam" id="PF00801">
    <property type="entry name" value="PKD"/>
    <property type="match status" value="1"/>
</dbReference>
<dbReference type="SMART" id="SM00089">
    <property type="entry name" value="PKD"/>
    <property type="match status" value="5"/>
</dbReference>
<dbReference type="SUPFAM" id="SSF49299">
    <property type="entry name" value="PKD domain"/>
    <property type="match status" value="6"/>
</dbReference>
<reference evidence="2" key="1">
    <citation type="submission" date="2023-03" db="EMBL/GenBank/DDBJ databases">
        <title>Andean soil-derived lignocellulolytic bacterial consortium as a source of novel taxa and putative plastic-active enzymes.</title>
        <authorList>
            <person name="Diaz-Garcia L."/>
            <person name="Chuvochina M."/>
            <person name="Feuerriegel G."/>
            <person name="Bunk B."/>
            <person name="Sproer C."/>
            <person name="Streit W.R."/>
            <person name="Rodriguez L.M."/>
            <person name="Overmann J."/>
            <person name="Jimenez D.J."/>
        </authorList>
    </citation>
    <scope>NUCLEOTIDE SEQUENCE</scope>
    <source>
        <strain evidence="2">MAG 3858</strain>
    </source>
</reference>
<evidence type="ECO:0000313" key="2">
    <source>
        <dbReference type="EMBL" id="WEK19083.1"/>
    </source>
</evidence>
<dbReference type="InterPro" id="IPR013783">
    <property type="entry name" value="Ig-like_fold"/>
</dbReference>
<evidence type="ECO:0000313" key="3">
    <source>
        <dbReference type="Proteomes" id="UP001214530"/>
    </source>
</evidence>
<dbReference type="Pfam" id="PF19406">
    <property type="entry name" value="PKD_5"/>
    <property type="match status" value="3"/>
</dbReference>
<dbReference type="Proteomes" id="UP001214530">
    <property type="component" value="Chromosome"/>
</dbReference>